<protein>
    <recommendedName>
        <fullName evidence="4">Short-chain fatty acid transporter</fullName>
    </recommendedName>
</protein>
<name>A0ABN7Z8D9_9BURK</name>
<dbReference type="EMBL" id="CAJZAI010000014">
    <property type="protein sequence ID" value="CAG9181508.1"/>
    <property type="molecule type" value="Genomic_DNA"/>
</dbReference>
<proteinExistence type="predicted"/>
<reference evidence="2 3" key="1">
    <citation type="submission" date="2021-08" db="EMBL/GenBank/DDBJ databases">
        <authorList>
            <person name="Peeters C."/>
        </authorList>
    </citation>
    <scope>NUCLEOTIDE SEQUENCE [LARGE SCALE GENOMIC DNA]</scope>
    <source>
        <strain evidence="2 3">LMG 23992</strain>
    </source>
</reference>
<evidence type="ECO:0000313" key="2">
    <source>
        <dbReference type="EMBL" id="CAG9181508.1"/>
    </source>
</evidence>
<evidence type="ECO:0000256" key="1">
    <source>
        <dbReference type="SAM" id="MobiDB-lite"/>
    </source>
</evidence>
<comment type="caution">
    <text evidence="2">The sequence shown here is derived from an EMBL/GenBank/DDBJ whole genome shotgun (WGS) entry which is preliminary data.</text>
</comment>
<evidence type="ECO:0008006" key="4">
    <source>
        <dbReference type="Google" id="ProtNLM"/>
    </source>
</evidence>
<evidence type="ECO:0000313" key="3">
    <source>
        <dbReference type="Proteomes" id="UP000727654"/>
    </source>
</evidence>
<keyword evidence="3" id="KW-1185">Reference proteome</keyword>
<dbReference type="Proteomes" id="UP000727654">
    <property type="component" value="Unassembled WGS sequence"/>
</dbReference>
<organism evidence="2 3">
    <name type="scientific">Cupriavidus laharis</name>
    <dbReference type="NCBI Taxonomy" id="151654"/>
    <lineage>
        <taxon>Bacteria</taxon>
        <taxon>Pseudomonadati</taxon>
        <taxon>Pseudomonadota</taxon>
        <taxon>Betaproteobacteria</taxon>
        <taxon>Burkholderiales</taxon>
        <taxon>Burkholderiaceae</taxon>
        <taxon>Cupriavidus</taxon>
    </lineage>
</organism>
<feature type="region of interest" description="Disordered" evidence="1">
    <location>
        <begin position="70"/>
        <end position="89"/>
    </location>
</feature>
<accession>A0ABN7Z8D9</accession>
<sequence>MSRASYLCLSFVLLLTACETPPQQTSRPASRPAAEPRIVPRVAADACEQAVTANVRKGHPEPGSIFLLEDREQVSPRPGGIAAVTGEGTFEPDNSQASIGFRYTCLYNGRTARVDDVQLRY</sequence>
<dbReference type="PROSITE" id="PS51257">
    <property type="entry name" value="PROKAR_LIPOPROTEIN"/>
    <property type="match status" value="1"/>
</dbReference>
<gene>
    <name evidence="2" type="ORF">LMG23992_04525</name>
</gene>